<dbReference type="InterPro" id="IPR019775">
    <property type="entry name" value="WD40_repeat_CS"/>
</dbReference>
<dbReference type="InterPro" id="IPR020472">
    <property type="entry name" value="WD40_PAC1"/>
</dbReference>
<dbReference type="Proteomes" id="UP000030678">
    <property type="component" value="Unassembled WGS sequence"/>
</dbReference>
<dbReference type="SUPFAM" id="SSF50998">
    <property type="entry name" value="Quinoprotein alcohol dehydrogenase-like"/>
    <property type="match status" value="1"/>
</dbReference>
<accession>V9D302</accession>
<evidence type="ECO:0000256" key="2">
    <source>
        <dbReference type="ARBA" id="ARBA00022737"/>
    </source>
</evidence>
<organism evidence="5">
    <name type="scientific">Cladophialophora carrionii CBS 160.54</name>
    <dbReference type="NCBI Taxonomy" id="1279043"/>
    <lineage>
        <taxon>Eukaryota</taxon>
        <taxon>Fungi</taxon>
        <taxon>Dikarya</taxon>
        <taxon>Ascomycota</taxon>
        <taxon>Pezizomycotina</taxon>
        <taxon>Eurotiomycetes</taxon>
        <taxon>Chaetothyriomycetidae</taxon>
        <taxon>Chaetothyriales</taxon>
        <taxon>Herpotrichiellaceae</taxon>
        <taxon>Cladophialophora</taxon>
    </lineage>
</organism>
<dbReference type="CDD" id="cd00200">
    <property type="entry name" value="WD40"/>
    <property type="match status" value="1"/>
</dbReference>
<dbReference type="HOGENOM" id="CLU_000288_103_3_1"/>
<dbReference type="Pfam" id="PF00400">
    <property type="entry name" value="WD40"/>
    <property type="match status" value="5"/>
</dbReference>
<dbReference type="VEuPathDB" id="FungiDB:G647_07359"/>
<dbReference type="PANTHER" id="PTHR19848:SF8">
    <property type="entry name" value="F-BOX AND WD REPEAT DOMAIN CONTAINING 7"/>
    <property type="match status" value="1"/>
</dbReference>
<dbReference type="PROSITE" id="PS50294">
    <property type="entry name" value="WD_REPEATS_REGION"/>
    <property type="match status" value="3"/>
</dbReference>
<dbReference type="InterPro" id="IPR011047">
    <property type="entry name" value="Quinoprotein_ADH-like_sf"/>
</dbReference>
<dbReference type="GeneID" id="19985852"/>
<dbReference type="Gene3D" id="2.130.10.10">
    <property type="entry name" value="YVTN repeat-like/Quinoprotein amine dehydrogenase"/>
    <property type="match status" value="2"/>
</dbReference>
<evidence type="ECO:0000256" key="4">
    <source>
        <dbReference type="SAM" id="MobiDB-lite"/>
    </source>
</evidence>
<dbReference type="PROSITE" id="PS00678">
    <property type="entry name" value="WD_REPEATS_1"/>
    <property type="match status" value="3"/>
</dbReference>
<gene>
    <name evidence="5" type="ORF">G647_07359</name>
</gene>
<feature type="region of interest" description="Disordered" evidence="4">
    <location>
        <begin position="1"/>
        <end position="27"/>
    </location>
</feature>
<feature type="repeat" description="WD" evidence="3">
    <location>
        <begin position="236"/>
        <end position="280"/>
    </location>
</feature>
<dbReference type="AlphaFoldDB" id="V9D302"/>
<dbReference type="EMBL" id="KB822707">
    <property type="protein sequence ID" value="ETI21016.1"/>
    <property type="molecule type" value="Genomic_DNA"/>
</dbReference>
<feature type="compositionally biased region" description="Basic and acidic residues" evidence="4">
    <location>
        <begin position="1"/>
        <end position="10"/>
    </location>
</feature>
<dbReference type="PANTHER" id="PTHR19848">
    <property type="entry name" value="WD40 REPEAT PROTEIN"/>
    <property type="match status" value="1"/>
</dbReference>
<evidence type="ECO:0000256" key="3">
    <source>
        <dbReference type="PROSITE-ProRule" id="PRU00221"/>
    </source>
</evidence>
<sequence length="389" mass="41513">MSSSRAELESVHSPAPAPTSEHDTDKHIRHKLSSSGVVVIRVSVSEKYIVLSLDDKTIHVFSAAGEPIVVFRDYPQNAWSLALRDDVLLSGEIGGGIRCWDLAERHLIGSLPGHTETVRALGFADATTAVSASKDALLKIWDLGTGSCQGTLSGHGDSILDLAVVGEYAESASKDGTAKVWSLREPRNVSTMSGHTGPVYRVICHSDGILERVYTGSMDHDVRIWDLSTGRPLAVLKGHESLVTHICVSSCGIDSSAVVTGGADGNIIIWSWQDHSILHMISKAHEGAVTSLDAGDGHILSGGSDGTVKMWDLRTGKLQRRLGMNTEAVWSVSLGRGASQSHAAIVASAQRSSSPVGESHDAVLDVSEPWSTSYISGTLNRRAKKLTWE</sequence>
<feature type="repeat" description="WD" evidence="3">
    <location>
        <begin position="282"/>
        <end position="321"/>
    </location>
</feature>
<evidence type="ECO:0000313" key="5">
    <source>
        <dbReference type="EMBL" id="ETI21016.1"/>
    </source>
</evidence>
<dbReference type="PRINTS" id="PR00320">
    <property type="entry name" value="GPROTEINBRPT"/>
</dbReference>
<dbReference type="RefSeq" id="XP_008729897.1">
    <property type="nucleotide sequence ID" value="XM_008731675.1"/>
</dbReference>
<dbReference type="InterPro" id="IPR001680">
    <property type="entry name" value="WD40_rpt"/>
</dbReference>
<keyword evidence="2" id="KW-0677">Repeat</keyword>
<feature type="repeat" description="WD" evidence="3">
    <location>
        <begin position="111"/>
        <end position="151"/>
    </location>
</feature>
<feature type="repeat" description="WD" evidence="3">
    <location>
        <begin position="192"/>
        <end position="235"/>
    </location>
</feature>
<feature type="repeat" description="WD" evidence="3">
    <location>
        <begin position="152"/>
        <end position="191"/>
    </location>
</feature>
<dbReference type="PROSITE" id="PS50082">
    <property type="entry name" value="WD_REPEATS_2"/>
    <property type="match status" value="5"/>
</dbReference>
<protein>
    <submittedName>
        <fullName evidence="5">Uncharacterized protein</fullName>
    </submittedName>
</protein>
<dbReference type="InterPro" id="IPR015943">
    <property type="entry name" value="WD40/YVTN_repeat-like_dom_sf"/>
</dbReference>
<reference evidence="5" key="1">
    <citation type="submission" date="2013-03" db="EMBL/GenBank/DDBJ databases">
        <title>The Genome Sequence of Cladophialophora carrionii CBS 160.54.</title>
        <authorList>
            <consortium name="The Broad Institute Genomics Platform"/>
            <person name="Cuomo C."/>
            <person name="de Hoog S."/>
            <person name="Gorbushina A."/>
            <person name="Walker B."/>
            <person name="Young S.K."/>
            <person name="Zeng Q."/>
            <person name="Gargeya S."/>
            <person name="Fitzgerald M."/>
            <person name="Haas B."/>
            <person name="Abouelleil A."/>
            <person name="Allen A.W."/>
            <person name="Alvarado L."/>
            <person name="Arachchi H.M."/>
            <person name="Berlin A.M."/>
            <person name="Chapman S.B."/>
            <person name="Gainer-Dewar J."/>
            <person name="Goldberg J."/>
            <person name="Griggs A."/>
            <person name="Gujja S."/>
            <person name="Hansen M."/>
            <person name="Howarth C."/>
            <person name="Imamovic A."/>
            <person name="Ireland A."/>
            <person name="Larimer J."/>
            <person name="McCowan C."/>
            <person name="Murphy C."/>
            <person name="Pearson M."/>
            <person name="Poon T.W."/>
            <person name="Priest M."/>
            <person name="Roberts A."/>
            <person name="Saif S."/>
            <person name="Shea T."/>
            <person name="Sisk P."/>
            <person name="Sykes S."/>
            <person name="Wortman J."/>
            <person name="Nusbaum C."/>
            <person name="Birren B."/>
        </authorList>
    </citation>
    <scope>NUCLEOTIDE SEQUENCE [LARGE SCALE GENOMIC DNA]</scope>
    <source>
        <strain evidence="5">CBS 160.54</strain>
    </source>
</reference>
<dbReference type="SMART" id="SM00320">
    <property type="entry name" value="WD40"/>
    <property type="match status" value="7"/>
</dbReference>
<name>V9D302_9EURO</name>
<proteinExistence type="predicted"/>
<dbReference type="OrthoDB" id="190105at2759"/>
<evidence type="ECO:0000256" key="1">
    <source>
        <dbReference type="ARBA" id="ARBA00022574"/>
    </source>
</evidence>
<keyword evidence="1 3" id="KW-0853">WD repeat</keyword>